<evidence type="ECO:0000313" key="2">
    <source>
        <dbReference type="Proteomes" id="UP000308549"/>
    </source>
</evidence>
<comment type="caution">
    <text evidence="1">The sequence shown here is derived from an EMBL/GenBank/DDBJ whole genome shotgun (WGS) entry which is preliminary data.</text>
</comment>
<evidence type="ECO:0000313" key="1">
    <source>
        <dbReference type="EMBL" id="TKA24988.1"/>
    </source>
</evidence>
<accession>A0A4U0TS57</accession>
<dbReference type="AlphaFoldDB" id="A0A4U0TS57"/>
<dbReference type="PANTHER" id="PTHR24148">
    <property type="entry name" value="ANKYRIN REPEAT DOMAIN-CONTAINING PROTEIN 39 HOMOLOG-RELATED"/>
    <property type="match status" value="1"/>
</dbReference>
<protein>
    <submittedName>
        <fullName evidence="1">Uncharacterized protein</fullName>
    </submittedName>
</protein>
<name>A0A4U0TS57_9PEZI</name>
<dbReference type="PANTHER" id="PTHR24148:SF64">
    <property type="entry name" value="HETEROKARYON INCOMPATIBILITY DOMAIN-CONTAINING PROTEIN"/>
    <property type="match status" value="1"/>
</dbReference>
<gene>
    <name evidence="1" type="ORF">B0A50_06086</name>
</gene>
<sequence length="390" mass="44098">MVVTTVCHPAVLLANDAVVYCGQHCINFQEVMQAFESLWNEIVFFGKYLRQMCVADKVQALFRRLETTVRLLQTIHGLTFLYDTDGKWHFCNSTRDLSHLLHLCSWSHVSDPRDKIFGALGLLPSGILEPDYTLSVSQVFTQSTFRILERMNGLALLSQANGGHSTDADLLSWVPDWRRPTVLTAPFMIFHELYAAGGEGDNQPSLVRESILRLKGRIVDEIVDIGKAYDHAKCKVSADLPALLEAVICRRQGLAALRVQSRIPNRYALQSVCEVPYLVQSVRAPLYLDADYRNIISHPPLARRAFPTALSGAPLKPWDSFSHCYVLSNTKHASAKPWYPWSHAHFRGSLARYNISCKWPCAMRHFSIDSAESLAWAEKEPELFTRALIR</sequence>
<organism evidence="1 2">
    <name type="scientific">Salinomyces thailandicus</name>
    <dbReference type="NCBI Taxonomy" id="706561"/>
    <lineage>
        <taxon>Eukaryota</taxon>
        <taxon>Fungi</taxon>
        <taxon>Dikarya</taxon>
        <taxon>Ascomycota</taxon>
        <taxon>Pezizomycotina</taxon>
        <taxon>Dothideomycetes</taxon>
        <taxon>Dothideomycetidae</taxon>
        <taxon>Mycosphaerellales</taxon>
        <taxon>Teratosphaeriaceae</taxon>
        <taxon>Salinomyces</taxon>
    </lineage>
</organism>
<proteinExistence type="predicted"/>
<dbReference type="OrthoDB" id="2157530at2759"/>
<reference evidence="1 2" key="1">
    <citation type="submission" date="2017-03" db="EMBL/GenBank/DDBJ databases">
        <title>Genomes of endolithic fungi from Antarctica.</title>
        <authorList>
            <person name="Coleine C."/>
            <person name="Masonjones S."/>
            <person name="Stajich J.E."/>
        </authorList>
    </citation>
    <scope>NUCLEOTIDE SEQUENCE [LARGE SCALE GENOMIC DNA]</scope>
    <source>
        <strain evidence="1 2">CCFEE 6315</strain>
    </source>
</reference>
<dbReference type="InterPro" id="IPR052895">
    <property type="entry name" value="HetReg/Transcr_Mod"/>
</dbReference>
<dbReference type="Proteomes" id="UP000308549">
    <property type="component" value="Unassembled WGS sequence"/>
</dbReference>
<dbReference type="EMBL" id="NAJL01000039">
    <property type="protein sequence ID" value="TKA24988.1"/>
    <property type="molecule type" value="Genomic_DNA"/>
</dbReference>
<keyword evidence="2" id="KW-1185">Reference proteome</keyword>